<dbReference type="InterPro" id="IPR001910">
    <property type="entry name" value="Inosine/uridine_hydrolase_dom"/>
</dbReference>
<reference evidence="5 6" key="1">
    <citation type="submission" date="2012-09" db="EMBL/GenBank/DDBJ databases">
        <title>The Genome Sequence of Actinobaculum massiliae ACS-171-V-COL2.</title>
        <authorList>
            <consortium name="The Broad Institute Genome Sequencing Platform"/>
            <person name="Earl A."/>
            <person name="Ward D."/>
            <person name="Feldgarden M."/>
            <person name="Gevers D."/>
            <person name="Saerens B."/>
            <person name="Vaneechoutte M."/>
            <person name="Walker B."/>
            <person name="Young S.K."/>
            <person name="Zeng Q."/>
            <person name="Gargeya S."/>
            <person name="Fitzgerald M."/>
            <person name="Haas B."/>
            <person name="Abouelleil A."/>
            <person name="Alvarado L."/>
            <person name="Arachchi H.M."/>
            <person name="Berlin A."/>
            <person name="Chapman S.B."/>
            <person name="Goldberg J."/>
            <person name="Griggs A."/>
            <person name="Gujja S."/>
            <person name="Hansen M."/>
            <person name="Howarth C."/>
            <person name="Imamovic A."/>
            <person name="Larimer J."/>
            <person name="McCowen C."/>
            <person name="Montmayeur A."/>
            <person name="Murphy C."/>
            <person name="Neiman D."/>
            <person name="Pearson M."/>
            <person name="Priest M."/>
            <person name="Roberts A."/>
            <person name="Saif S."/>
            <person name="Shea T."/>
            <person name="Sisk P."/>
            <person name="Sykes S."/>
            <person name="Wortman J."/>
            <person name="Nusbaum C."/>
            <person name="Birren B."/>
        </authorList>
    </citation>
    <scope>NUCLEOTIDE SEQUENCE [LARGE SCALE GENOMIC DNA]</scope>
    <source>
        <strain evidence="6">ACS-171-V-Col2</strain>
    </source>
</reference>
<evidence type="ECO:0000259" key="4">
    <source>
        <dbReference type="Pfam" id="PF01156"/>
    </source>
</evidence>
<evidence type="ECO:0000256" key="3">
    <source>
        <dbReference type="SAM" id="MobiDB-lite"/>
    </source>
</evidence>
<sequence length="319" mass="34348">MTKKIILDCDPGHDDAIALMLAAGNPEIDLLAITTVGGNAVLEKTTRNARGVMAMAQIIDVPIAAGAVRPLMREGEDADVHGESGLDGVDLPEPTTELDPRHGVDLIIDTIMENEPGSVILVPTGPLTNIAMAIRKEPRIIERVKEVVLMGGGVHVGNWSAVAEFNIKIDPEAAAIVFGAPWKVTMIGLDVTHKALATDEVCDRIRALNTPLADFALGLLTFFRQAYHDAQGFEFPPVHDPVAVATVIDPSVVNLVKAPIHVETKGEHTLGMTVTELRYGHTPEDCHTYAALDLDFEKFWSLVVDAIERLGKQIGVTND</sequence>
<dbReference type="Pfam" id="PF01156">
    <property type="entry name" value="IU_nuc_hydro"/>
    <property type="match status" value="1"/>
</dbReference>
<dbReference type="HOGENOM" id="CLU_036838_2_0_11"/>
<dbReference type="PATRIC" id="fig|883066.3.peg.1294"/>
<dbReference type="PROSITE" id="PS01247">
    <property type="entry name" value="IUNH"/>
    <property type="match status" value="1"/>
</dbReference>
<gene>
    <name evidence="5" type="ORF">HMPREF9233_01235</name>
</gene>
<evidence type="ECO:0000256" key="2">
    <source>
        <dbReference type="ARBA" id="ARBA00023295"/>
    </source>
</evidence>
<dbReference type="PANTHER" id="PTHR12304:SF4">
    <property type="entry name" value="URIDINE NUCLEOSIDASE"/>
    <property type="match status" value="1"/>
</dbReference>
<dbReference type="InterPro" id="IPR023186">
    <property type="entry name" value="IUNH"/>
</dbReference>
<dbReference type="Gene3D" id="3.90.245.10">
    <property type="entry name" value="Ribonucleoside hydrolase-like"/>
    <property type="match status" value="1"/>
</dbReference>
<evidence type="ECO:0000313" key="6">
    <source>
        <dbReference type="Proteomes" id="UP000009888"/>
    </source>
</evidence>
<feature type="region of interest" description="Disordered" evidence="3">
    <location>
        <begin position="78"/>
        <end position="97"/>
    </location>
</feature>
<dbReference type="GO" id="GO:0045437">
    <property type="term" value="F:uridine nucleosidase activity"/>
    <property type="evidence" value="ECO:0007669"/>
    <property type="project" value="UniProtKB-ARBA"/>
</dbReference>
<name>K9EFY6_9ACTO</name>
<keyword evidence="6" id="KW-1185">Reference proteome</keyword>
<proteinExistence type="predicted"/>
<dbReference type="Proteomes" id="UP000009888">
    <property type="component" value="Unassembled WGS sequence"/>
</dbReference>
<evidence type="ECO:0000313" key="5">
    <source>
        <dbReference type="EMBL" id="EKU94781.1"/>
    </source>
</evidence>
<dbReference type="PANTHER" id="PTHR12304">
    <property type="entry name" value="INOSINE-URIDINE PREFERRING NUCLEOSIDE HYDROLASE"/>
    <property type="match status" value="1"/>
</dbReference>
<dbReference type="InterPro" id="IPR036452">
    <property type="entry name" value="Ribo_hydro-like"/>
</dbReference>
<dbReference type="GO" id="GO:0005829">
    <property type="term" value="C:cytosol"/>
    <property type="evidence" value="ECO:0007669"/>
    <property type="project" value="TreeGrafter"/>
</dbReference>
<organism evidence="5 6">
    <name type="scientific">Actinobaculum massiliense ACS-171-V-Col2</name>
    <dbReference type="NCBI Taxonomy" id="883066"/>
    <lineage>
        <taxon>Bacteria</taxon>
        <taxon>Bacillati</taxon>
        <taxon>Actinomycetota</taxon>
        <taxon>Actinomycetes</taxon>
        <taxon>Actinomycetales</taxon>
        <taxon>Actinomycetaceae</taxon>
        <taxon>Actinobaculum</taxon>
    </lineage>
</organism>
<dbReference type="CDD" id="cd02651">
    <property type="entry name" value="nuc_hydro_IU_UC_XIUA"/>
    <property type="match status" value="1"/>
</dbReference>
<keyword evidence="2" id="KW-0326">Glycosidase</keyword>
<dbReference type="GO" id="GO:0006152">
    <property type="term" value="P:purine nucleoside catabolic process"/>
    <property type="evidence" value="ECO:0007669"/>
    <property type="project" value="TreeGrafter"/>
</dbReference>
<accession>K9EFY6</accession>
<feature type="domain" description="Inosine/uridine-preferring nucleoside hydrolase" evidence="4">
    <location>
        <begin position="5"/>
        <end position="300"/>
    </location>
</feature>
<dbReference type="InterPro" id="IPR015910">
    <property type="entry name" value="I/U_nuclsd_hydro_CS"/>
</dbReference>
<keyword evidence="1" id="KW-0378">Hydrolase</keyword>
<dbReference type="EMBL" id="AGWL01000007">
    <property type="protein sequence ID" value="EKU94781.1"/>
    <property type="molecule type" value="Genomic_DNA"/>
</dbReference>
<dbReference type="AlphaFoldDB" id="K9EFY6"/>
<protein>
    <recommendedName>
        <fullName evidence="4">Inosine/uridine-preferring nucleoside hydrolase domain-containing protein</fullName>
    </recommendedName>
</protein>
<evidence type="ECO:0000256" key="1">
    <source>
        <dbReference type="ARBA" id="ARBA00022801"/>
    </source>
</evidence>
<dbReference type="GO" id="GO:0008477">
    <property type="term" value="F:purine nucleosidase activity"/>
    <property type="evidence" value="ECO:0007669"/>
    <property type="project" value="TreeGrafter"/>
</dbReference>
<comment type="caution">
    <text evidence="5">The sequence shown here is derived from an EMBL/GenBank/DDBJ whole genome shotgun (WGS) entry which is preliminary data.</text>
</comment>
<dbReference type="SUPFAM" id="SSF53590">
    <property type="entry name" value="Nucleoside hydrolase"/>
    <property type="match status" value="1"/>
</dbReference>
<dbReference type="eggNOG" id="COG1957">
    <property type="taxonomic scope" value="Bacteria"/>
</dbReference>
<dbReference type="STRING" id="202789.GCA_001457435_00880"/>
<dbReference type="RefSeq" id="WP_007001441.1">
    <property type="nucleotide sequence ID" value="NZ_JH992955.1"/>
</dbReference>